<dbReference type="EMBL" id="UPXP01000021">
    <property type="protein sequence ID" value="VBB40270.1"/>
    <property type="molecule type" value="Genomic_DNA"/>
</dbReference>
<organism evidence="1">
    <name type="scientific">uncultured Spirochaetota bacterium</name>
    <dbReference type="NCBI Taxonomy" id="460511"/>
    <lineage>
        <taxon>Bacteria</taxon>
        <taxon>Pseudomonadati</taxon>
        <taxon>Spirochaetota</taxon>
        <taxon>environmental samples</taxon>
    </lineage>
</organism>
<evidence type="ECO:0000313" key="1">
    <source>
        <dbReference type="EMBL" id="VBB40270.1"/>
    </source>
</evidence>
<proteinExistence type="predicted"/>
<name>A0A652ZWY4_9SPIR</name>
<protein>
    <submittedName>
        <fullName evidence="1">Uncharacterized protein</fullName>
    </submittedName>
</protein>
<gene>
    <name evidence="1" type="ORF">TRIP_E280247</name>
</gene>
<reference evidence="1" key="1">
    <citation type="submission" date="2018-07" db="EMBL/GenBank/DDBJ databases">
        <authorList>
            <consortium name="Genoscope - CEA"/>
            <person name="William W."/>
        </authorList>
    </citation>
    <scope>NUCLEOTIDE SEQUENCE</scope>
    <source>
        <strain evidence="1">IK1</strain>
    </source>
</reference>
<dbReference type="AlphaFoldDB" id="A0A652ZWY4"/>
<sequence length="292" mass="31200">MLIGRIGDDPPHYPGGHYMARGLWHEGAGTLDQPGPSPGSRRRFFAIPTLIPAAFSACLAGIVASGIEVAFRSVPLYWFHRRLVGPDDGEMGRNAHVFQPCPKTFRQGAALAFPDIAELETFGFEPAGGSHGGDEALPSGAEGGDEISLGVERIHTVGVVGALGVYDFRGIISGEKDSTFLDLDKRIYRPGEPGECFGLRQAHILLIAEVKPIEITLLDTIEIDHIEPADTDPGQIHGASRPDAAEAVHRHAGGFQGFHARVAQEDGCPIPEVAVHPSILQAKGLVEVFSEQ</sequence>
<accession>A0A652ZWY4</accession>